<organism evidence="4">
    <name type="scientific">Tanacetum cinerariifolium</name>
    <name type="common">Dalmatian daisy</name>
    <name type="synonym">Chrysanthemum cinerariifolium</name>
    <dbReference type="NCBI Taxonomy" id="118510"/>
    <lineage>
        <taxon>Eukaryota</taxon>
        <taxon>Viridiplantae</taxon>
        <taxon>Streptophyta</taxon>
        <taxon>Embryophyta</taxon>
        <taxon>Tracheophyta</taxon>
        <taxon>Spermatophyta</taxon>
        <taxon>Magnoliopsida</taxon>
        <taxon>eudicotyledons</taxon>
        <taxon>Gunneridae</taxon>
        <taxon>Pentapetalae</taxon>
        <taxon>asterids</taxon>
        <taxon>campanulids</taxon>
        <taxon>Asterales</taxon>
        <taxon>Asteraceae</taxon>
        <taxon>Asteroideae</taxon>
        <taxon>Anthemideae</taxon>
        <taxon>Anthemidinae</taxon>
        <taxon>Tanacetum</taxon>
    </lineage>
</organism>
<dbReference type="CDD" id="cd00590">
    <property type="entry name" value="RRM_SF"/>
    <property type="match status" value="1"/>
</dbReference>
<dbReference type="PANTHER" id="PTHR33116">
    <property type="entry name" value="REVERSE TRANSCRIPTASE ZINC-BINDING DOMAIN-CONTAINING PROTEIN-RELATED-RELATED"/>
    <property type="match status" value="1"/>
</dbReference>
<name>A0A6L2J5R1_TANCI</name>
<sequence>MAPSGSNFSNVSLLERLSCNIFITNFPPQTFAKDLWKTCQKHGTVLDVYIPDKVSNQGKRFAFARFKKVSDVDLLINNLRSVWMGSFHLYANVARFNRNTKIPSQSSDSYVSSNVAKPSFAKVVKGKEVLLKPDEPVMVLEPGVLNFEGDPALVGCVKDFKTIPNLHNVVEIPDRVVWIDIEGTPLRAWSQTTFNKIASKWGDLVYMEDSSFNKYSMRICVKTKFKHLIAKSFKVILKGKVYVVRAKEVTDWVPDFGMDDKTQSEDASENNSVDIQNWDDTHEDEVIPGSFQNQDYNDTNVEKSTSDEILLNITKLLQMELMETVLDQLENLNDINTLPCRPPQVTNKTVNDQLEESVNKSPEGSKQEHSDFMSGPAKYINGGILCVWDNSLFHKKRTYSTDHCLCVEGLGYPDDVSKRFGLIHDLKVIDQKDSVDLAQKAKVKWAIEGDENSKYFHGIVNKKRRQLAIEAPLEGDFPNRLHIDQSLELECAVSNEEIKKAVWDCGSDKSPSPDGFTFEFFKKFWCIVGDDMSNAIKEFFRSSSFRNGCNPSFIAFIPKDHLDDILDKFGFGSRWRGWIRGCLHSSKASILVNGSPTDEFSFHRGLRQGDHLSPFLFILVMESLHVSFQRIIDRGLFDPIYIGNDNTIPISHLFYADDAMFIGKWTCSNVNAIMMMLHWFFLASGLKMNVHKSRIYGAGVRLSDIRQMDDRFGCIANNLPFTYLGVKVVGGRLTLIKSFLGAIPTYYMSLFKVPEGILSHLERLRNNFFLGADIDDRKITWVCWRKVMTHKNHGGLSVNSLYALNIALMFKWVWRFLSSPLSIWCKVIKAIYGKTSSLDSPIPSRLRSSTWGGILTAINKLKSKGVDLMGLCKLVIGNGNITRFWHDKWYGEARHGVAKARCVTFTSRYRPRHGLKA</sequence>
<dbReference type="PROSITE" id="PS50102">
    <property type="entry name" value="RRM"/>
    <property type="match status" value="1"/>
</dbReference>
<dbReference type="InterPro" id="IPR000504">
    <property type="entry name" value="RRM_dom"/>
</dbReference>
<feature type="domain" description="RRM" evidence="3">
    <location>
        <begin position="19"/>
        <end position="96"/>
    </location>
</feature>
<accession>A0A6L2J5R1</accession>
<dbReference type="Gene3D" id="3.30.70.330">
    <property type="match status" value="1"/>
</dbReference>
<dbReference type="Pfam" id="PF00076">
    <property type="entry name" value="RRM_1"/>
    <property type="match status" value="1"/>
</dbReference>
<dbReference type="SMART" id="SM00360">
    <property type="entry name" value="RRM"/>
    <property type="match status" value="1"/>
</dbReference>
<gene>
    <name evidence="4" type="ORF">Tci_003968</name>
</gene>
<dbReference type="AlphaFoldDB" id="A0A6L2J5R1"/>
<protein>
    <recommendedName>
        <fullName evidence="3">RRM domain-containing protein</fullName>
    </recommendedName>
</protein>
<dbReference type="Pfam" id="PF00078">
    <property type="entry name" value="RVT_1"/>
    <property type="match status" value="1"/>
</dbReference>
<dbReference type="InterPro" id="IPR035979">
    <property type="entry name" value="RBD_domain_sf"/>
</dbReference>
<proteinExistence type="predicted"/>
<evidence type="ECO:0000256" key="1">
    <source>
        <dbReference type="PROSITE-ProRule" id="PRU00176"/>
    </source>
</evidence>
<dbReference type="GO" id="GO:0003723">
    <property type="term" value="F:RNA binding"/>
    <property type="evidence" value="ECO:0007669"/>
    <property type="project" value="UniProtKB-UniRule"/>
</dbReference>
<evidence type="ECO:0000313" key="4">
    <source>
        <dbReference type="EMBL" id="GEU31990.1"/>
    </source>
</evidence>
<feature type="region of interest" description="Disordered" evidence="2">
    <location>
        <begin position="343"/>
        <end position="371"/>
    </location>
</feature>
<comment type="caution">
    <text evidence="4">The sequence shown here is derived from an EMBL/GenBank/DDBJ whole genome shotgun (WGS) entry which is preliminary data.</text>
</comment>
<reference evidence="4" key="1">
    <citation type="journal article" date="2019" name="Sci. Rep.">
        <title>Draft genome of Tanacetum cinerariifolium, the natural source of mosquito coil.</title>
        <authorList>
            <person name="Yamashiro T."/>
            <person name="Shiraishi A."/>
            <person name="Satake H."/>
            <person name="Nakayama K."/>
        </authorList>
    </citation>
    <scope>NUCLEOTIDE SEQUENCE</scope>
</reference>
<dbReference type="InterPro" id="IPR012677">
    <property type="entry name" value="Nucleotide-bd_a/b_plait_sf"/>
</dbReference>
<dbReference type="SUPFAM" id="SSF54928">
    <property type="entry name" value="RNA-binding domain, RBD"/>
    <property type="match status" value="1"/>
</dbReference>
<dbReference type="InterPro" id="IPR000477">
    <property type="entry name" value="RT_dom"/>
</dbReference>
<evidence type="ECO:0000259" key="3">
    <source>
        <dbReference type="PROSITE" id="PS50102"/>
    </source>
</evidence>
<evidence type="ECO:0000256" key="2">
    <source>
        <dbReference type="SAM" id="MobiDB-lite"/>
    </source>
</evidence>
<dbReference type="EMBL" id="BKCJ010000308">
    <property type="protein sequence ID" value="GEU31990.1"/>
    <property type="molecule type" value="Genomic_DNA"/>
</dbReference>
<keyword evidence="1" id="KW-0694">RNA-binding</keyword>
<dbReference type="PANTHER" id="PTHR33116:SF78">
    <property type="entry name" value="OS12G0587133 PROTEIN"/>
    <property type="match status" value="1"/>
</dbReference>